<gene>
    <name evidence="1" type="ORF">PATL70BA_2892</name>
</gene>
<dbReference type="Proteomes" id="UP000279029">
    <property type="component" value="Chromosome"/>
</dbReference>
<name>A0A3P7Q065_9FIRM</name>
<dbReference type="EMBL" id="LR130778">
    <property type="protein sequence ID" value="VDN48801.1"/>
    <property type="molecule type" value="Genomic_DNA"/>
</dbReference>
<dbReference type="KEGG" id="cbar:PATL70BA_2892"/>
<reference evidence="1 2" key="1">
    <citation type="submission" date="2018-09" db="EMBL/GenBank/DDBJ databases">
        <authorList>
            <person name="Postec A."/>
        </authorList>
    </citation>
    <scope>NUCLEOTIDE SEQUENCE [LARGE SCALE GENOMIC DNA]</scope>
    <source>
        <strain evidence="1">70B-A</strain>
    </source>
</reference>
<protein>
    <submittedName>
        <fullName evidence="1">Uncharacterized protein</fullName>
    </submittedName>
</protein>
<evidence type="ECO:0000313" key="2">
    <source>
        <dbReference type="Proteomes" id="UP000279029"/>
    </source>
</evidence>
<dbReference type="AlphaFoldDB" id="A0A3P7Q065"/>
<sequence>MPFFVHKIATIRNVNTSKKYVNFAIDLCVKNDMMDKCITLTSTVKRAIIWGKS</sequence>
<organism evidence="1 2">
    <name type="scientific">Petrocella atlantisensis</name>
    <dbReference type="NCBI Taxonomy" id="2173034"/>
    <lineage>
        <taxon>Bacteria</taxon>
        <taxon>Bacillati</taxon>
        <taxon>Bacillota</taxon>
        <taxon>Clostridia</taxon>
        <taxon>Lachnospirales</taxon>
        <taxon>Vallitaleaceae</taxon>
        <taxon>Petrocella</taxon>
    </lineage>
</organism>
<accession>A0A3P7Q065</accession>
<evidence type="ECO:0000313" key="1">
    <source>
        <dbReference type="EMBL" id="VDN48801.1"/>
    </source>
</evidence>
<keyword evidence="2" id="KW-1185">Reference proteome</keyword>
<proteinExistence type="predicted"/>